<reference evidence="6" key="1">
    <citation type="submission" date="2021-01" db="EMBL/GenBank/DDBJ databases">
        <title>Whole genome shotgun sequence of Sphaerimonospora thailandensis NBRC 107569.</title>
        <authorList>
            <person name="Komaki H."/>
            <person name="Tamura T."/>
        </authorList>
    </citation>
    <scope>NUCLEOTIDE SEQUENCE</scope>
    <source>
        <strain evidence="6">NBRC 107569</strain>
    </source>
</reference>
<dbReference type="GO" id="GO:0008726">
    <property type="term" value="F:alkanesulfonate monooxygenase activity"/>
    <property type="evidence" value="ECO:0007669"/>
    <property type="project" value="TreeGrafter"/>
</dbReference>
<dbReference type="EMBL" id="BOOG01000004">
    <property type="protein sequence ID" value="GIH68068.1"/>
    <property type="molecule type" value="Genomic_DNA"/>
</dbReference>
<accession>A0A8J3R8N9</accession>
<name>A0A8J3R8N9_9ACTN</name>
<gene>
    <name evidence="6" type="ORF">Mth01_03210</name>
</gene>
<dbReference type="NCBIfam" id="TIGR03619">
    <property type="entry name" value="F420_Rv2161c"/>
    <property type="match status" value="1"/>
</dbReference>
<proteinExistence type="predicted"/>
<keyword evidence="1" id="KW-0285">Flavoprotein</keyword>
<dbReference type="AlphaFoldDB" id="A0A8J3R8N9"/>
<dbReference type="PANTHER" id="PTHR42847:SF4">
    <property type="entry name" value="ALKANESULFONATE MONOOXYGENASE-RELATED"/>
    <property type="match status" value="1"/>
</dbReference>
<dbReference type="Pfam" id="PF00296">
    <property type="entry name" value="Bac_luciferase"/>
    <property type="match status" value="1"/>
</dbReference>
<keyword evidence="7" id="KW-1185">Reference proteome</keyword>
<evidence type="ECO:0000313" key="6">
    <source>
        <dbReference type="EMBL" id="GIH68068.1"/>
    </source>
</evidence>
<dbReference type="InterPro" id="IPR019921">
    <property type="entry name" value="Lucif-like_OxRdtase_Rv2161c"/>
</dbReference>
<dbReference type="GO" id="GO:0046306">
    <property type="term" value="P:alkanesulfonate catabolic process"/>
    <property type="evidence" value="ECO:0007669"/>
    <property type="project" value="TreeGrafter"/>
</dbReference>
<feature type="domain" description="Luciferase-like" evidence="5">
    <location>
        <begin position="1"/>
        <end position="292"/>
    </location>
</feature>
<dbReference type="SUPFAM" id="SSF51679">
    <property type="entry name" value="Bacterial luciferase-like"/>
    <property type="match status" value="1"/>
</dbReference>
<dbReference type="Proteomes" id="UP000610966">
    <property type="component" value="Unassembled WGS sequence"/>
</dbReference>
<evidence type="ECO:0000259" key="5">
    <source>
        <dbReference type="Pfam" id="PF00296"/>
    </source>
</evidence>
<evidence type="ECO:0000256" key="4">
    <source>
        <dbReference type="ARBA" id="ARBA00023033"/>
    </source>
</evidence>
<evidence type="ECO:0000256" key="2">
    <source>
        <dbReference type="ARBA" id="ARBA00022643"/>
    </source>
</evidence>
<dbReference type="PANTHER" id="PTHR42847">
    <property type="entry name" value="ALKANESULFONATE MONOOXYGENASE"/>
    <property type="match status" value="1"/>
</dbReference>
<evidence type="ECO:0000313" key="7">
    <source>
        <dbReference type="Proteomes" id="UP000610966"/>
    </source>
</evidence>
<dbReference type="InterPro" id="IPR050172">
    <property type="entry name" value="SsuD_RutA_monooxygenase"/>
</dbReference>
<comment type="caution">
    <text evidence="6">The sequence shown here is derived from an EMBL/GenBank/DDBJ whole genome shotgun (WGS) entry which is preliminary data.</text>
</comment>
<organism evidence="6 7">
    <name type="scientific">Sphaerimonospora thailandensis</name>
    <dbReference type="NCBI Taxonomy" id="795644"/>
    <lineage>
        <taxon>Bacteria</taxon>
        <taxon>Bacillati</taxon>
        <taxon>Actinomycetota</taxon>
        <taxon>Actinomycetes</taxon>
        <taxon>Streptosporangiales</taxon>
        <taxon>Streptosporangiaceae</taxon>
        <taxon>Sphaerimonospora</taxon>
    </lineage>
</organism>
<evidence type="ECO:0000256" key="3">
    <source>
        <dbReference type="ARBA" id="ARBA00023002"/>
    </source>
</evidence>
<dbReference type="Gene3D" id="3.20.20.30">
    <property type="entry name" value="Luciferase-like domain"/>
    <property type="match status" value="1"/>
</dbReference>
<protein>
    <recommendedName>
        <fullName evidence="5">Luciferase-like domain-containing protein</fullName>
    </recommendedName>
</protein>
<dbReference type="InterPro" id="IPR036661">
    <property type="entry name" value="Luciferase-like_sf"/>
</dbReference>
<sequence>MRFGVSIPADGRFADPAAIRAVVEAAEDLGYDSAWFSDHIAVPAYATEGTSPCWYDALACCLVGAGWTRRLRFGTDVLVLPYRHPLVVAKLVATADQLSGGRLTIGAGVGYIRGEFEALGTPAYEQRGAVTTEYLDVLRTAWESSGSLSFQGNYLQFTDVHLEPNPRQRPFPLWAGGNGAAARRRAALHANGWHPLFPSPSRYKDGREEILRLRAAAGLSDTFTFSLSTALARIRLSDRDGERAASVRRDLPDEYDYRPDVPTTETGRPYFVGTPDELASDVRTYASAGVDHVVLRFWTPAQPIPVTEFVSQMERWMRHVAPTTRGT</sequence>
<evidence type="ECO:0000256" key="1">
    <source>
        <dbReference type="ARBA" id="ARBA00022630"/>
    </source>
</evidence>
<keyword evidence="4" id="KW-0503">Monooxygenase</keyword>
<keyword evidence="2" id="KW-0288">FMN</keyword>
<keyword evidence="3" id="KW-0560">Oxidoreductase</keyword>
<dbReference type="InterPro" id="IPR011251">
    <property type="entry name" value="Luciferase-like_dom"/>
</dbReference>